<gene>
    <name evidence="4" type="ORF">GCM10010468_14360</name>
</gene>
<comment type="caution">
    <text evidence="4">The sequence shown here is derived from an EMBL/GenBank/DDBJ whole genome shotgun (WGS) entry which is preliminary data.</text>
</comment>
<dbReference type="InterPro" id="IPR043129">
    <property type="entry name" value="ATPase_NBD"/>
</dbReference>
<dbReference type="Pfam" id="PF12802">
    <property type="entry name" value="MarR_2"/>
    <property type="match status" value="1"/>
</dbReference>
<dbReference type="InterPro" id="IPR000600">
    <property type="entry name" value="ROK"/>
</dbReference>
<dbReference type="Gene3D" id="1.10.10.10">
    <property type="entry name" value="Winged helix-like DNA-binding domain superfamily/Winged helix DNA-binding domain"/>
    <property type="match status" value="1"/>
</dbReference>
<dbReference type="PANTHER" id="PTHR18964">
    <property type="entry name" value="ROK (REPRESSOR, ORF, KINASE) FAMILY"/>
    <property type="match status" value="1"/>
</dbReference>
<name>A0ABP6Q7U3_9ACTN</name>
<organism evidence="4 5">
    <name type="scientific">Actinocorallia longicatena</name>
    <dbReference type="NCBI Taxonomy" id="111803"/>
    <lineage>
        <taxon>Bacteria</taxon>
        <taxon>Bacillati</taxon>
        <taxon>Actinomycetota</taxon>
        <taxon>Actinomycetes</taxon>
        <taxon>Streptosporangiales</taxon>
        <taxon>Thermomonosporaceae</taxon>
        <taxon>Actinocorallia</taxon>
    </lineage>
</organism>
<dbReference type="EMBL" id="BAAAUV010000003">
    <property type="protein sequence ID" value="GAA3201269.1"/>
    <property type="molecule type" value="Genomic_DNA"/>
</dbReference>
<accession>A0ABP6Q7U3</accession>
<proteinExistence type="inferred from homology"/>
<feature type="region of interest" description="Disordered" evidence="2">
    <location>
        <begin position="57"/>
        <end position="82"/>
    </location>
</feature>
<dbReference type="InterPro" id="IPR000835">
    <property type="entry name" value="HTH_MarR-typ"/>
</dbReference>
<evidence type="ECO:0000313" key="4">
    <source>
        <dbReference type="EMBL" id="GAA3201269.1"/>
    </source>
</evidence>
<protein>
    <submittedName>
        <fullName evidence="4">ROK family transcriptional regulator</fullName>
    </submittedName>
</protein>
<evidence type="ECO:0000313" key="5">
    <source>
        <dbReference type="Proteomes" id="UP001501237"/>
    </source>
</evidence>
<dbReference type="SUPFAM" id="SSF53067">
    <property type="entry name" value="Actin-like ATPase domain"/>
    <property type="match status" value="1"/>
</dbReference>
<sequence length="385" mass="39516">MPPTPNQRLERSRRMLLDALNESFPATRQELSRRTGLAPSTVAGIVRGLLAEGLVQERESADHEGRGRPSSRLSPSRPPGHLVGIDFGHTHISAALATTGLEIVAEDSVPLDVDASAGNALDQAAILVSALLERAGVPSGSVRRTAAGIPGPINQATGRIQSATILAGWAGISPREELAGRLGGEVAIANDAELAALAEHTHGAGQNVSDLIYVKASHGIGAGLILAGRRYTGAYGASGEIGHTLVQEGGNQCRCGQRGCLESVVSIGEVWRQLVAAGLPEAERPADLSLSALIGHPVVARIVADAGRTLGRVLSDLCNALDPAMLVIGGELASAGDPLLEGVRESLRRFAQPAISDRVQVRASVLGPRAALVGALTLAAAAAAP</sequence>
<evidence type="ECO:0000259" key="3">
    <source>
        <dbReference type="Pfam" id="PF12802"/>
    </source>
</evidence>
<comment type="similarity">
    <text evidence="1">Belongs to the ROK (NagC/XylR) family.</text>
</comment>
<reference evidence="5" key="1">
    <citation type="journal article" date="2019" name="Int. J. Syst. Evol. Microbiol.">
        <title>The Global Catalogue of Microorganisms (GCM) 10K type strain sequencing project: providing services to taxonomists for standard genome sequencing and annotation.</title>
        <authorList>
            <consortium name="The Broad Institute Genomics Platform"/>
            <consortium name="The Broad Institute Genome Sequencing Center for Infectious Disease"/>
            <person name="Wu L."/>
            <person name="Ma J."/>
        </authorList>
    </citation>
    <scope>NUCLEOTIDE SEQUENCE [LARGE SCALE GENOMIC DNA]</scope>
    <source>
        <strain evidence="5">JCM 9377</strain>
    </source>
</reference>
<dbReference type="Pfam" id="PF00480">
    <property type="entry name" value="ROK"/>
    <property type="match status" value="1"/>
</dbReference>
<dbReference type="Gene3D" id="3.30.420.40">
    <property type="match status" value="2"/>
</dbReference>
<feature type="domain" description="HTH marR-type" evidence="3">
    <location>
        <begin position="13"/>
        <end position="63"/>
    </location>
</feature>
<dbReference type="InterPro" id="IPR036388">
    <property type="entry name" value="WH-like_DNA-bd_sf"/>
</dbReference>
<dbReference type="Proteomes" id="UP001501237">
    <property type="component" value="Unassembled WGS sequence"/>
</dbReference>
<dbReference type="PANTHER" id="PTHR18964:SF173">
    <property type="entry name" value="GLUCOKINASE"/>
    <property type="match status" value="1"/>
</dbReference>
<dbReference type="RefSeq" id="WP_344823579.1">
    <property type="nucleotide sequence ID" value="NZ_BAAAUV010000003.1"/>
</dbReference>
<dbReference type="InterPro" id="IPR036390">
    <property type="entry name" value="WH_DNA-bd_sf"/>
</dbReference>
<dbReference type="SUPFAM" id="SSF46785">
    <property type="entry name" value="Winged helix' DNA-binding domain"/>
    <property type="match status" value="1"/>
</dbReference>
<evidence type="ECO:0000256" key="2">
    <source>
        <dbReference type="SAM" id="MobiDB-lite"/>
    </source>
</evidence>
<keyword evidence="5" id="KW-1185">Reference proteome</keyword>
<feature type="compositionally biased region" description="Basic and acidic residues" evidence="2">
    <location>
        <begin position="57"/>
        <end position="67"/>
    </location>
</feature>
<evidence type="ECO:0000256" key="1">
    <source>
        <dbReference type="ARBA" id="ARBA00006479"/>
    </source>
</evidence>